<comment type="pathway">
    <text evidence="2">Glycan metabolism.</text>
</comment>
<evidence type="ECO:0000256" key="4">
    <source>
        <dbReference type="ARBA" id="ARBA00011165"/>
    </source>
</evidence>
<dbReference type="GO" id="GO:0046373">
    <property type="term" value="P:L-arabinose metabolic process"/>
    <property type="evidence" value="ECO:0007669"/>
    <property type="project" value="InterPro"/>
</dbReference>
<protein>
    <recommendedName>
        <fullName evidence="5">non-reducing end alpha-L-arabinofuranosidase</fullName>
        <ecNumber evidence="5">3.2.1.55</ecNumber>
    </recommendedName>
</protein>
<dbReference type="GO" id="GO:0000272">
    <property type="term" value="P:polysaccharide catabolic process"/>
    <property type="evidence" value="ECO:0007669"/>
    <property type="project" value="TreeGrafter"/>
</dbReference>
<keyword evidence="8" id="KW-0326">Glycosidase</keyword>
<dbReference type="SUPFAM" id="SSF51445">
    <property type="entry name" value="(Trans)glycosidases"/>
    <property type="match status" value="1"/>
</dbReference>
<dbReference type="SMART" id="SM00813">
    <property type="entry name" value="Alpha-L-AF_C"/>
    <property type="match status" value="1"/>
</dbReference>
<evidence type="ECO:0000256" key="2">
    <source>
        <dbReference type="ARBA" id="ARBA00004881"/>
    </source>
</evidence>
<comment type="subunit">
    <text evidence="4">Homohexamer; trimer of dimers.</text>
</comment>
<dbReference type="InterPro" id="IPR010720">
    <property type="entry name" value="Alpha-L-AF_C"/>
</dbReference>
<comment type="similarity">
    <text evidence="3">Belongs to the glycosyl hydrolase 51 family.</text>
</comment>
<feature type="domain" description="Alpha-L-arabinofuranosidase C-terminal" evidence="9">
    <location>
        <begin position="291"/>
        <end position="491"/>
    </location>
</feature>
<dbReference type="EC" id="3.2.1.55" evidence="5"/>
<dbReference type="PANTHER" id="PTHR43576:SF3">
    <property type="entry name" value="ALPHA-L-ARABINOFURANOSIDASE C"/>
    <property type="match status" value="1"/>
</dbReference>
<dbReference type="RefSeq" id="WP_130435234.1">
    <property type="nucleotide sequence ID" value="NZ_SGXF01000003.1"/>
</dbReference>
<evidence type="ECO:0000256" key="8">
    <source>
        <dbReference type="ARBA" id="ARBA00023295"/>
    </source>
</evidence>
<evidence type="ECO:0000256" key="3">
    <source>
        <dbReference type="ARBA" id="ARBA00007186"/>
    </source>
</evidence>
<dbReference type="GO" id="GO:0046556">
    <property type="term" value="F:alpha-L-arabinofuranosidase activity"/>
    <property type="evidence" value="ECO:0007669"/>
    <property type="project" value="UniProtKB-EC"/>
</dbReference>
<dbReference type="EMBL" id="SGXF01000003">
    <property type="protein sequence ID" value="RZT00631.1"/>
    <property type="molecule type" value="Genomic_DNA"/>
</dbReference>
<evidence type="ECO:0000313" key="10">
    <source>
        <dbReference type="EMBL" id="RZT00631.1"/>
    </source>
</evidence>
<dbReference type="OrthoDB" id="9758333at2"/>
<dbReference type="InterPro" id="IPR017853">
    <property type="entry name" value="GH"/>
</dbReference>
<keyword evidence="11" id="KW-1185">Reference proteome</keyword>
<keyword evidence="6" id="KW-0378">Hydrolase</keyword>
<comment type="caution">
    <text evidence="10">The sequence shown here is derived from an EMBL/GenBank/DDBJ whole genome shotgun (WGS) entry which is preliminary data.</text>
</comment>
<dbReference type="Proteomes" id="UP000292927">
    <property type="component" value="Unassembled WGS sequence"/>
</dbReference>
<dbReference type="InterPro" id="IPR055235">
    <property type="entry name" value="ASD1_cat"/>
</dbReference>
<sequence length="502" mass="56827">MKKSELIIDKNFITGQIDRRIYGSFIEHLGRAVYEGIYQPDCPFADEQGLRKDTLALVRELQVPIVRYPGGNFVSGYHWEDGVGPKDQRPAKVDLAWSVIESNQFGLNEFADWAKKANTEVMMAVNLGTRGTDDARNVLEYCNLKGGSYYSDLRRKHGYEEPHNIRLWCLGNEMDGPWQMGHKTAEEYGRAAEEAGRIMRMMDPSIQLVACGSSNLDMPTFASWEATVLDHCYEQVDYLSLHQYYGNAADNTPDFLANSVGMDQFISSVVSICDYVKAKKRGKKQINLSFDEWNVWYHSNEADKKLEKWVQAPHQLEDIYNFEDALLVGSLLITLLRHADRVKVACLAQLVNVIAPIMTSDTGAWRQTIFYPFMHASTLGQGTVLNTLVKSPVYDSGNFGDAPYLDAVLVMDEENEALTVFAVNKDLEEDMEITCDLRQFADYRVTEHLYMTHPDMKAVNTEQNPDEVKPCSGGISKVEGGRLTAVLGKHSWNVLRLEKNRN</sequence>
<evidence type="ECO:0000256" key="5">
    <source>
        <dbReference type="ARBA" id="ARBA00012670"/>
    </source>
</evidence>
<dbReference type="SUPFAM" id="SSF51011">
    <property type="entry name" value="Glycosyl hydrolase domain"/>
    <property type="match status" value="1"/>
</dbReference>
<gene>
    <name evidence="10" type="ORF">EV209_1955</name>
</gene>
<proteinExistence type="inferred from homology"/>
<dbReference type="Pfam" id="PF22848">
    <property type="entry name" value="ASD1_dom"/>
    <property type="match status" value="1"/>
</dbReference>
<evidence type="ECO:0000313" key="11">
    <source>
        <dbReference type="Proteomes" id="UP000292927"/>
    </source>
</evidence>
<dbReference type="Pfam" id="PF06964">
    <property type="entry name" value="Alpha-L-AF_C"/>
    <property type="match status" value="1"/>
</dbReference>
<dbReference type="PANTHER" id="PTHR43576">
    <property type="entry name" value="ALPHA-L-ARABINOFURANOSIDASE C-RELATED"/>
    <property type="match status" value="1"/>
</dbReference>
<accession>A0A4Q7PL87</accession>
<evidence type="ECO:0000259" key="9">
    <source>
        <dbReference type="SMART" id="SM00813"/>
    </source>
</evidence>
<name>A0A4Q7PL87_9FIRM</name>
<dbReference type="Gene3D" id="3.20.20.80">
    <property type="entry name" value="Glycosidases"/>
    <property type="match status" value="1"/>
</dbReference>
<evidence type="ECO:0000256" key="6">
    <source>
        <dbReference type="ARBA" id="ARBA00022801"/>
    </source>
</evidence>
<evidence type="ECO:0000256" key="7">
    <source>
        <dbReference type="ARBA" id="ARBA00023277"/>
    </source>
</evidence>
<keyword evidence="7" id="KW-0119">Carbohydrate metabolism</keyword>
<organism evidence="10 11">
    <name type="scientific">Cuneatibacter caecimuris</name>
    <dbReference type="NCBI Taxonomy" id="1796618"/>
    <lineage>
        <taxon>Bacteria</taxon>
        <taxon>Bacillati</taxon>
        <taxon>Bacillota</taxon>
        <taxon>Clostridia</taxon>
        <taxon>Lachnospirales</taxon>
        <taxon>Lachnospiraceae</taxon>
        <taxon>Cuneatibacter</taxon>
    </lineage>
</organism>
<evidence type="ECO:0000256" key="1">
    <source>
        <dbReference type="ARBA" id="ARBA00001462"/>
    </source>
</evidence>
<comment type="catalytic activity">
    <reaction evidence="1">
        <text>Hydrolysis of terminal non-reducing alpha-L-arabinofuranoside residues in alpha-L-arabinosides.</text>
        <dbReference type="EC" id="3.2.1.55"/>
    </reaction>
</comment>
<reference evidence="10 11" key="1">
    <citation type="submission" date="2019-02" db="EMBL/GenBank/DDBJ databases">
        <title>Genomic Encyclopedia of Type Strains, Phase IV (KMG-IV): sequencing the most valuable type-strain genomes for metagenomic binning, comparative biology and taxonomic classification.</title>
        <authorList>
            <person name="Goeker M."/>
        </authorList>
    </citation>
    <scope>NUCLEOTIDE SEQUENCE [LARGE SCALE GENOMIC DNA]</scope>
    <source>
        <strain evidence="10 11">DSM 29486</strain>
    </source>
</reference>
<dbReference type="Gene3D" id="2.60.40.1180">
    <property type="entry name" value="Golgi alpha-mannosidase II"/>
    <property type="match status" value="1"/>
</dbReference>
<dbReference type="InterPro" id="IPR013780">
    <property type="entry name" value="Glyco_hydro_b"/>
</dbReference>
<dbReference type="AlphaFoldDB" id="A0A4Q7PL87"/>